<sequence length="465" mass="50530">METEKMNTNRLTKAALVVAAALFMQMLDSTIVTTALPVIGRDLSVSQSTASLLISAYMLAAATFIPLSGWLARRLPRKRLFLWAVALFTLSSVLGGLVNNLPLLLGMRVLQGVAGALMVPVGRLIILENTESKDLLRMLSYLVWPALIAPAIAPLLGGYIISYLTWHWIFFLNLPIGLGIILFGHRVIQDFSKTEKVDFDLPGFILVGLSVLALLISSDLLGDGIEMLPWGSALLLVAIAVGYFAVRHLRRASEPLFSLAALKVPTFRVYQSGGSIFWMTIGALPYMMTLLLQVVFSWSAVTAGTYVIFIFLGNLAIKPFTTPIIERTGYRLAIVIGLVLATSSTVAFAFMTPETMKWWIATVAFVSGVGRSLCLTSYNTLSFADLDREEKNSANTFQSVVQMLAQGLGVGVAAMIVAILQQYFSTAAAYKGTFILLALISIYPLAEILTLPKDAGAQTLHHKGE</sequence>
<proteinExistence type="predicted"/>
<evidence type="ECO:0000256" key="6">
    <source>
        <dbReference type="ARBA" id="ARBA00023136"/>
    </source>
</evidence>
<evidence type="ECO:0000256" key="1">
    <source>
        <dbReference type="ARBA" id="ARBA00004651"/>
    </source>
</evidence>
<keyword evidence="2" id="KW-0813">Transport</keyword>
<dbReference type="PRINTS" id="PR01036">
    <property type="entry name" value="TCRTETB"/>
</dbReference>
<feature type="transmembrane region" description="Helical" evidence="7">
    <location>
        <begin position="104"/>
        <end position="126"/>
    </location>
</feature>
<feature type="transmembrane region" description="Helical" evidence="7">
    <location>
        <begin position="267"/>
        <end position="288"/>
    </location>
</feature>
<feature type="transmembrane region" description="Helical" evidence="7">
    <location>
        <begin position="399"/>
        <end position="421"/>
    </location>
</feature>
<keyword evidence="5 7" id="KW-1133">Transmembrane helix</keyword>
<keyword evidence="4 7" id="KW-0812">Transmembrane</keyword>
<dbReference type="Gene3D" id="1.20.1250.20">
    <property type="entry name" value="MFS general substrate transporter like domains"/>
    <property type="match status" value="1"/>
</dbReference>
<dbReference type="SUPFAM" id="SSF103473">
    <property type="entry name" value="MFS general substrate transporter"/>
    <property type="match status" value="1"/>
</dbReference>
<feature type="transmembrane region" description="Helical" evidence="7">
    <location>
        <begin position="427"/>
        <end position="446"/>
    </location>
</feature>
<evidence type="ECO:0000256" key="3">
    <source>
        <dbReference type="ARBA" id="ARBA00022475"/>
    </source>
</evidence>
<evidence type="ECO:0000259" key="8">
    <source>
        <dbReference type="PROSITE" id="PS50850"/>
    </source>
</evidence>
<name>A0ABM9N591_9LACO</name>
<dbReference type="Pfam" id="PF07690">
    <property type="entry name" value="MFS_1"/>
    <property type="match status" value="1"/>
</dbReference>
<organism evidence="9 10">
    <name type="scientific">Eupransor demetentiae</name>
    <dbReference type="NCBI Taxonomy" id="3109584"/>
    <lineage>
        <taxon>Bacteria</taxon>
        <taxon>Bacillati</taxon>
        <taxon>Bacillota</taxon>
        <taxon>Bacilli</taxon>
        <taxon>Lactobacillales</taxon>
        <taxon>Lactobacillaceae</taxon>
        <taxon>Eupransor</taxon>
    </lineage>
</organism>
<dbReference type="InterPro" id="IPR020846">
    <property type="entry name" value="MFS_dom"/>
</dbReference>
<dbReference type="Gene3D" id="1.20.1720.10">
    <property type="entry name" value="Multidrug resistance protein D"/>
    <property type="match status" value="1"/>
</dbReference>
<feature type="domain" description="Major facilitator superfamily (MFS) profile" evidence="8">
    <location>
        <begin position="14"/>
        <end position="456"/>
    </location>
</feature>
<dbReference type="PROSITE" id="PS50850">
    <property type="entry name" value="MFS"/>
    <property type="match status" value="1"/>
</dbReference>
<evidence type="ECO:0000256" key="4">
    <source>
        <dbReference type="ARBA" id="ARBA00022692"/>
    </source>
</evidence>
<dbReference type="InterPro" id="IPR036259">
    <property type="entry name" value="MFS_trans_sf"/>
</dbReference>
<feature type="transmembrane region" description="Helical" evidence="7">
    <location>
        <begin position="329"/>
        <end position="352"/>
    </location>
</feature>
<feature type="transmembrane region" description="Helical" evidence="7">
    <location>
        <begin position="166"/>
        <end position="185"/>
    </location>
</feature>
<dbReference type="RefSeq" id="WP_349641889.1">
    <property type="nucleotide sequence ID" value="NZ_CAWVOH010000002.1"/>
</dbReference>
<protein>
    <submittedName>
        <fullName evidence="9">MFS family (AraJ)</fullName>
    </submittedName>
</protein>
<evidence type="ECO:0000313" key="9">
    <source>
        <dbReference type="EMBL" id="CAK8054336.1"/>
    </source>
</evidence>
<feature type="transmembrane region" description="Helical" evidence="7">
    <location>
        <begin position="228"/>
        <end position="246"/>
    </location>
</feature>
<comment type="caution">
    <text evidence="9">The sequence shown here is derived from an EMBL/GenBank/DDBJ whole genome shotgun (WGS) entry which is preliminary data.</text>
</comment>
<feature type="transmembrane region" description="Helical" evidence="7">
    <location>
        <begin position="138"/>
        <end position="160"/>
    </location>
</feature>
<feature type="transmembrane region" description="Helical" evidence="7">
    <location>
        <begin position="197"/>
        <end position="216"/>
    </location>
</feature>
<evidence type="ECO:0000313" key="10">
    <source>
        <dbReference type="Proteomes" id="UP001314241"/>
    </source>
</evidence>
<dbReference type="InterPro" id="IPR011701">
    <property type="entry name" value="MFS"/>
</dbReference>
<evidence type="ECO:0000256" key="2">
    <source>
        <dbReference type="ARBA" id="ARBA00022448"/>
    </source>
</evidence>
<comment type="subcellular location">
    <subcellularLocation>
        <location evidence="1">Cell membrane</location>
        <topology evidence="1">Multi-pass membrane protein</topology>
    </subcellularLocation>
</comment>
<dbReference type="EMBL" id="CAWVOH010000002">
    <property type="protein sequence ID" value="CAK8054336.1"/>
    <property type="molecule type" value="Genomic_DNA"/>
</dbReference>
<dbReference type="Proteomes" id="UP001314241">
    <property type="component" value="Unassembled WGS sequence"/>
</dbReference>
<keyword evidence="3" id="KW-1003">Cell membrane</keyword>
<reference evidence="9 10" key="1">
    <citation type="submission" date="2024-01" db="EMBL/GenBank/DDBJ databases">
        <authorList>
            <person name="Botero Cardona J."/>
        </authorList>
    </citation>
    <scope>NUCLEOTIDE SEQUENCE [LARGE SCALE GENOMIC DNA]</scope>
    <source>
        <strain evidence="9 10">LMG 33000</strain>
    </source>
</reference>
<evidence type="ECO:0000256" key="7">
    <source>
        <dbReference type="SAM" id="Phobius"/>
    </source>
</evidence>
<dbReference type="PANTHER" id="PTHR42718:SF46">
    <property type="entry name" value="BLR6921 PROTEIN"/>
    <property type="match status" value="1"/>
</dbReference>
<evidence type="ECO:0000256" key="5">
    <source>
        <dbReference type="ARBA" id="ARBA00022989"/>
    </source>
</evidence>
<keyword evidence="6 7" id="KW-0472">Membrane</keyword>
<feature type="transmembrane region" description="Helical" evidence="7">
    <location>
        <begin position="80"/>
        <end position="98"/>
    </location>
</feature>
<gene>
    <name evidence="9" type="ORF">R54876_GBNLAHCA_00900</name>
</gene>
<keyword evidence="10" id="KW-1185">Reference proteome</keyword>
<feature type="transmembrane region" description="Helical" evidence="7">
    <location>
        <begin position="53"/>
        <end position="73"/>
    </location>
</feature>
<accession>A0ABM9N591</accession>
<dbReference type="PANTHER" id="PTHR42718">
    <property type="entry name" value="MAJOR FACILITATOR SUPERFAMILY MULTIDRUG TRANSPORTER MFSC"/>
    <property type="match status" value="1"/>
</dbReference>
<feature type="transmembrane region" description="Helical" evidence="7">
    <location>
        <begin position="294"/>
        <end position="317"/>
    </location>
</feature>